<dbReference type="SUPFAM" id="SSF52540">
    <property type="entry name" value="P-loop containing nucleoside triphosphate hydrolases"/>
    <property type="match status" value="1"/>
</dbReference>
<dbReference type="CDD" id="cd00009">
    <property type="entry name" value="AAA"/>
    <property type="match status" value="1"/>
</dbReference>
<dbReference type="EC" id="2.7.7.7" evidence="3"/>
<reference evidence="5 6" key="1">
    <citation type="journal article" date="2020" name="Int. J. Syst. Evol. Microbiol.">
        <title>Ureaplasma miroungigenitalium sp. nov. isolated from northern elephant seals (Mirounga angustirostris) and Ureaplasma zalophigenitalium sp. nov. isolated from California sea lions (Zalophus californianus).</title>
        <authorList>
            <person name="Volokhov D.V."/>
            <person name="Gulland F.M."/>
            <person name="Gao Y."/>
            <person name="Chizhikov V.E."/>
        </authorList>
    </citation>
    <scope>NUCLEOTIDE SEQUENCE [LARGE SCALE GENOMIC DNA]</scope>
    <source>
        <strain evidence="5 6">ES3182-GEN</strain>
    </source>
</reference>
<name>A0ABT3BNK5_9BACT</name>
<dbReference type="NCBIfam" id="TIGR02397">
    <property type="entry name" value="dnaX_nterm"/>
    <property type="match status" value="1"/>
</dbReference>
<comment type="similarity">
    <text evidence="3">Belongs to the DnaX/STICHEL family.</text>
</comment>
<evidence type="ECO:0000256" key="1">
    <source>
        <dbReference type="ARBA" id="ARBA00022932"/>
    </source>
</evidence>
<evidence type="ECO:0000256" key="3">
    <source>
        <dbReference type="RuleBase" id="RU364063"/>
    </source>
</evidence>
<protein>
    <recommendedName>
        <fullName evidence="3">DNA polymerase III subunit gamma/tau</fullName>
        <ecNumber evidence="3">2.7.7.7</ecNumber>
    </recommendedName>
</protein>
<dbReference type="PANTHER" id="PTHR11669:SF0">
    <property type="entry name" value="PROTEIN STICHEL-LIKE 2"/>
    <property type="match status" value="1"/>
</dbReference>
<evidence type="ECO:0000313" key="6">
    <source>
        <dbReference type="Proteomes" id="UP001208245"/>
    </source>
</evidence>
<dbReference type="Proteomes" id="UP001208245">
    <property type="component" value="Unassembled WGS sequence"/>
</dbReference>
<evidence type="ECO:0000313" key="5">
    <source>
        <dbReference type="EMBL" id="MCV3728676.1"/>
    </source>
</evidence>
<comment type="caution">
    <text evidence="5">The sequence shown here is derived from an EMBL/GenBank/DDBJ whole genome shotgun (WGS) entry which is preliminary data.</text>
</comment>
<evidence type="ECO:0000259" key="4">
    <source>
        <dbReference type="SMART" id="SM00382"/>
    </source>
</evidence>
<evidence type="ECO:0000256" key="2">
    <source>
        <dbReference type="ARBA" id="ARBA00049244"/>
    </source>
</evidence>
<keyword evidence="3" id="KW-0235">DNA replication</keyword>
<keyword evidence="3" id="KW-0067">ATP-binding</keyword>
<keyword evidence="6" id="KW-1185">Reference proteome</keyword>
<comment type="catalytic activity">
    <reaction evidence="2 3">
        <text>DNA(n) + a 2'-deoxyribonucleoside 5'-triphosphate = DNA(n+1) + diphosphate</text>
        <dbReference type="Rhea" id="RHEA:22508"/>
        <dbReference type="Rhea" id="RHEA-COMP:17339"/>
        <dbReference type="Rhea" id="RHEA-COMP:17340"/>
        <dbReference type="ChEBI" id="CHEBI:33019"/>
        <dbReference type="ChEBI" id="CHEBI:61560"/>
        <dbReference type="ChEBI" id="CHEBI:173112"/>
        <dbReference type="EC" id="2.7.7.7"/>
    </reaction>
</comment>
<keyword evidence="3 5" id="KW-0548">Nucleotidyltransferase</keyword>
<organism evidence="5 6">
    <name type="scientific">Ureaplasma miroungigenitalium</name>
    <dbReference type="NCBI Taxonomy" id="1042321"/>
    <lineage>
        <taxon>Bacteria</taxon>
        <taxon>Bacillati</taxon>
        <taxon>Mycoplasmatota</taxon>
        <taxon>Mycoplasmoidales</taxon>
        <taxon>Mycoplasmoidaceae</taxon>
        <taxon>Ureaplasma</taxon>
    </lineage>
</organism>
<keyword evidence="3" id="KW-0547">Nucleotide-binding</keyword>
<dbReference type="RefSeq" id="WP_263821988.1">
    <property type="nucleotide sequence ID" value="NZ_JAOXHL010000003.1"/>
</dbReference>
<dbReference type="InterPro" id="IPR027417">
    <property type="entry name" value="P-loop_NTPase"/>
</dbReference>
<dbReference type="Gene3D" id="1.10.8.60">
    <property type="match status" value="1"/>
</dbReference>
<sequence>MSNLSLYRRYRPHCFQEVIGQEHIKTVLTNSIGLNKINHSYIFSGPRGIGKTSIARIFAMAINCLEPINNDCCQKCANCLDLLNDTAVDFIELDAASNNGVEQVRSIIENVYYLPSKFKKKVYVIDEAHMLSNQAWNAFLKTLEEPPAHIVFIFATTEFQKIPLTIISRSQRFDFQALNNQQLKTLLVDVLSKEKIIMSDDAQDVLINLAQSSARDMLSLLDQLNTSKEKIDLETIQAIFNLVVYDDQINFILLALQGDYVGLKDLLKKIIINGHNVQVFIYDILQMLFAYKYLVLTNDDKGSSLIQNNDVQTLKKHDQFKIDELVNLLIPLHTNLKNSIDQEFECLKALYPFVFVHKEKPQTKHNLENNQATETKVPFVSFKPKPLESPVVKTSDRAINETPNLDSTLMLEQQHVDKNLNYKNAYFADVFQTYDKSLLEIKDSLQVDQIDWFKSRKNVTRPAKENDVLDRLSATEPKKAISKTKDVVSSSLKDIQEENLAMANKIVYNVYTDRQKSIDVNNSLKELKNKWNETDLSSSYSLSELKWLNLVKEIKLIAGVSEHGIICVCNKTALPKIYKVFKNIDFINFVYKNIVPKKQYVFISTSDFQGIIDEYKKQSNTEKSHIIKDIENGLWTQLYDEYERQGHEVCDLIANLEEIKD</sequence>
<dbReference type="SMART" id="SM00382">
    <property type="entry name" value="AAA"/>
    <property type="match status" value="1"/>
</dbReference>
<dbReference type="InterPro" id="IPR050238">
    <property type="entry name" value="DNA_Rep/Repair_Clamp_Loader"/>
</dbReference>
<dbReference type="PANTHER" id="PTHR11669">
    <property type="entry name" value="REPLICATION FACTOR C / DNA POLYMERASE III GAMMA-TAU SUBUNIT"/>
    <property type="match status" value="1"/>
</dbReference>
<dbReference type="EMBL" id="JAOXHL010000003">
    <property type="protein sequence ID" value="MCV3728676.1"/>
    <property type="molecule type" value="Genomic_DNA"/>
</dbReference>
<dbReference type="Pfam" id="PF13177">
    <property type="entry name" value="DNA_pol3_delta2"/>
    <property type="match status" value="1"/>
</dbReference>
<proteinExistence type="inferred from homology"/>
<comment type="subunit">
    <text evidence="3">DNA polymerase III contains a core (composed of alpha, epsilon and theta chains) that associates with a tau subunit. This core dimerizes to form the POLIII' complex. PolIII' associates with the gamma complex (composed of gamma, delta, delta', psi and chi chains) and with the beta chain to form the complete DNA polymerase III complex.</text>
</comment>
<dbReference type="Gene3D" id="3.40.50.300">
    <property type="entry name" value="P-loop containing nucleotide triphosphate hydrolases"/>
    <property type="match status" value="1"/>
</dbReference>
<keyword evidence="3 5" id="KW-0808">Transferase</keyword>
<comment type="function">
    <text evidence="3">DNA polymerase III is a complex, multichain enzyme responsible for most of the replicative synthesis in bacteria. This DNA polymerase also exhibits 3' to 5' exonuclease activity.</text>
</comment>
<feature type="domain" description="AAA+ ATPase" evidence="4">
    <location>
        <begin position="37"/>
        <end position="183"/>
    </location>
</feature>
<dbReference type="InterPro" id="IPR012763">
    <property type="entry name" value="DNA_pol_III_sug/sutau_N"/>
</dbReference>
<keyword evidence="1 3" id="KW-0239">DNA-directed DNA polymerase</keyword>
<accession>A0ABT3BNK5</accession>
<dbReference type="InterPro" id="IPR003593">
    <property type="entry name" value="AAA+_ATPase"/>
</dbReference>
<gene>
    <name evidence="3 5" type="primary">dnaX</name>
    <name evidence="5" type="ORF">OF376_02720</name>
</gene>
<dbReference type="GO" id="GO:0003887">
    <property type="term" value="F:DNA-directed DNA polymerase activity"/>
    <property type="evidence" value="ECO:0007669"/>
    <property type="project" value="UniProtKB-EC"/>
</dbReference>